<evidence type="ECO:0000256" key="12">
    <source>
        <dbReference type="SAM" id="SignalP"/>
    </source>
</evidence>
<evidence type="ECO:0000256" key="6">
    <source>
        <dbReference type="ARBA" id="ARBA00023065"/>
    </source>
</evidence>
<dbReference type="Proteomes" id="UP000237222">
    <property type="component" value="Unassembled WGS sequence"/>
</dbReference>
<reference evidence="14 16" key="1">
    <citation type="submission" date="2018-01" db="EMBL/GenBank/DDBJ databases">
        <authorList>
            <person name="Yu X.-D."/>
        </authorList>
    </citation>
    <scope>NUCLEOTIDE SEQUENCE [LARGE SCALE GENOMIC DNA]</scope>
    <source>
        <strain evidence="14 16">ZX-21</strain>
    </source>
</reference>
<comment type="subcellular location">
    <subcellularLocation>
        <location evidence="1">Cell outer membrane</location>
        <topology evidence="1">Multi-pass membrane protein</topology>
    </subcellularLocation>
</comment>
<dbReference type="SUPFAM" id="SSF103088">
    <property type="entry name" value="OmpA-like"/>
    <property type="match status" value="1"/>
</dbReference>
<dbReference type="PRINTS" id="PR01023">
    <property type="entry name" value="NAFLGMOTY"/>
</dbReference>
<evidence type="ECO:0000313" key="17">
    <source>
        <dbReference type="Proteomes" id="UP000274695"/>
    </source>
</evidence>
<dbReference type="EMBL" id="RHGB01000025">
    <property type="protein sequence ID" value="RNL58871.1"/>
    <property type="molecule type" value="Genomic_DNA"/>
</dbReference>
<dbReference type="InterPro" id="IPR028974">
    <property type="entry name" value="TSP_type-3_rpt"/>
</dbReference>
<dbReference type="SUPFAM" id="SSF103647">
    <property type="entry name" value="TSP type-3 repeat"/>
    <property type="match status" value="2"/>
</dbReference>
<evidence type="ECO:0000256" key="3">
    <source>
        <dbReference type="ARBA" id="ARBA00022452"/>
    </source>
</evidence>
<evidence type="ECO:0000256" key="1">
    <source>
        <dbReference type="ARBA" id="ARBA00004571"/>
    </source>
</evidence>
<keyword evidence="2" id="KW-0813">Transport</keyword>
<dbReference type="Gene3D" id="3.30.1330.60">
    <property type="entry name" value="OmpA-like domain"/>
    <property type="match status" value="1"/>
</dbReference>
<evidence type="ECO:0000256" key="9">
    <source>
        <dbReference type="ARBA" id="ARBA00023237"/>
    </source>
</evidence>
<keyword evidence="9" id="KW-0998">Cell outer membrane</keyword>
<dbReference type="PROSITE" id="PS51123">
    <property type="entry name" value="OMPA_2"/>
    <property type="match status" value="1"/>
</dbReference>
<organism evidence="14 16">
    <name type="scientific">Zhongshania marina</name>
    <dbReference type="NCBI Taxonomy" id="2304603"/>
    <lineage>
        <taxon>Bacteria</taxon>
        <taxon>Pseudomonadati</taxon>
        <taxon>Pseudomonadota</taxon>
        <taxon>Gammaproteobacteria</taxon>
        <taxon>Cellvibrionales</taxon>
        <taxon>Spongiibacteraceae</taxon>
        <taxon>Zhongshania</taxon>
    </lineage>
</organism>
<dbReference type="GO" id="GO:0046930">
    <property type="term" value="C:pore complex"/>
    <property type="evidence" value="ECO:0007669"/>
    <property type="project" value="UniProtKB-KW"/>
</dbReference>
<feature type="chain" id="PRO_5015745162" evidence="12">
    <location>
        <begin position="32"/>
        <end position="446"/>
    </location>
</feature>
<dbReference type="SUPFAM" id="SSF56925">
    <property type="entry name" value="OMPA-like"/>
    <property type="match status" value="1"/>
</dbReference>
<dbReference type="InterPro" id="IPR036737">
    <property type="entry name" value="OmpA-like_sf"/>
</dbReference>
<dbReference type="AlphaFoldDB" id="A0A2S4HBW7"/>
<dbReference type="InterPro" id="IPR050330">
    <property type="entry name" value="Bact_OuterMem_StrucFunc"/>
</dbReference>
<dbReference type="PRINTS" id="PR01021">
    <property type="entry name" value="OMPADOMAIN"/>
</dbReference>
<dbReference type="InterPro" id="IPR027385">
    <property type="entry name" value="Beta-barrel_OMP"/>
</dbReference>
<evidence type="ECO:0000313" key="16">
    <source>
        <dbReference type="Proteomes" id="UP000237222"/>
    </source>
</evidence>
<evidence type="ECO:0000256" key="8">
    <source>
        <dbReference type="ARBA" id="ARBA00023136"/>
    </source>
</evidence>
<evidence type="ECO:0000259" key="13">
    <source>
        <dbReference type="PROSITE" id="PS51123"/>
    </source>
</evidence>
<dbReference type="InterPro" id="IPR011250">
    <property type="entry name" value="OMP/PagP_B-barrel"/>
</dbReference>
<keyword evidence="5 12" id="KW-0732">Signal</keyword>
<keyword evidence="17" id="KW-1185">Reference proteome</keyword>
<dbReference type="PANTHER" id="PTHR30329">
    <property type="entry name" value="STATOR ELEMENT OF FLAGELLAR MOTOR COMPLEX"/>
    <property type="match status" value="1"/>
</dbReference>
<keyword evidence="6" id="KW-0406">Ion transport</keyword>
<keyword evidence="3" id="KW-1134">Transmembrane beta strand</keyword>
<accession>A0A2S4HBW7</accession>
<dbReference type="Pfam" id="PF13505">
    <property type="entry name" value="OMP_b-brl"/>
    <property type="match status" value="1"/>
</dbReference>
<feature type="signal peptide" evidence="12">
    <location>
        <begin position="1"/>
        <end position="31"/>
    </location>
</feature>
<dbReference type="GO" id="GO:0007155">
    <property type="term" value="P:cell adhesion"/>
    <property type="evidence" value="ECO:0007669"/>
    <property type="project" value="InterPro"/>
</dbReference>
<evidence type="ECO:0000256" key="11">
    <source>
        <dbReference type="SAM" id="MobiDB-lite"/>
    </source>
</evidence>
<name>A0A2S4HBW7_9GAMM</name>
<dbReference type="GO" id="GO:0015288">
    <property type="term" value="F:porin activity"/>
    <property type="evidence" value="ECO:0007669"/>
    <property type="project" value="UniProtKB-KW"/>
</dbReference>
<protein>
    <submittedName>
        <fullName evidence="15">OmpA family protein</fullName>
    </submittedName>
</protein>
<dbReference type="Pfam" id="PF02412">
    <property type="entry name" value="TSP_3"/>
    <property type="match status" value="4"/>
</dbReference>
<dbReference type="Gene3D" id="2.40.160.20">
    <property type="match status" value="1"/>
</dbReference>
<feature type="region of interest" description="Disordered" evidence="11">
    <location>
        <begin position="408"/>
        <end position="436"/>
    </location>
</feature>
<sequence length="446" mass="48467">MCLNMENMLMSQMRNITLALAVGCSAFSAFAADDEETVIDNRWRMHGIIGSTIADKSDFDSGNQGKIGLGKPISAYVMVDTHLNYGEFKNSKDDTYSRTAGGLDFLYFPRGAFMLDADPVQPYIGVGLTYHEVEYDAGTITATQSDYGSDLIGGFSYELDTVAIRGEVRYQIDSIKRQAPLFPNDDNFYTYAVLIGISVPFGEKPLPYNYDSDGDGVPDRLDKCPNTPRGTPVDSTGCPLDSDNDGIPNFRDQCPNTPPGARVNVNGCSIDDDGDGVPNDIDQCPNTPRGVPVNAQGCPLDSDGDGVPDKIDQCPGTLPGLKVNSRGCVISQTVELSGVHFEFNKSRLMLDSQTILDKVAESLSNEPDVSIIIMGHTDSVGSDSYNLTLSQQRAQSVVNYLSTKGISRSRQQAKGYGESRPVADNNTDEGRERNRRVELQVISPNQ</sequence>
<dbReference type="Proteomes" id="UP000274695">
    <property type="component" value="Unassembled WGS sequence"/>
</dbReference>
<evidence type="ECO:0000256" key="5">
    <source>
        <dbReference type="ARBA" id="ARBA00022729"/>
    </source>
</evidence>
<dbReference type="Pfam" id="PF00691">
    <property type="entry name" value="OmpA"/>
    <property type="match status" value="1"/>
</dbReference>
<dbReference type="GO" id="GO:0006811">
    <property type="term" value="P:monoatomic ion transport"/>
    <property type="evidence" value="ECO:0007669"/>
    <property type="project" value="UniProtKB-KW"/>
</dbReference>
<dbReference type="InterPro" id="IPR006664">
    <property type="entry name" value="OMP_bac"/>
</dbReference>
<keyword evidence="7" id="KW-0626">Porin</keyword>
<dbReference type="GO" id="GO:0005509">
    <property type="term" value="F:calcium ion binding"/>
    <property type="evidence" value="ECO:0007669"/>
    <property type="project" value="InterPro"/>
</dbReference>
<evidence type="ECO:0000256" key="4">
    <source>
        <dbReference type="ARBA" id="ARBA00022692"/>
    </source>
</evidence>
<dbReference type="Gene3D" id="4.10.1080.10">
    <property type="entry name" value="TSP type-3 repeat"/>
    <property type="match status" value="2"/>
</dbReference>
<evidence type="ECO:0000313" key="14">
    <source>
        <dbReference type="EMBL" id="POP51473.1"/>
    </source>
</evidence>
<keyword evidence="4" id="KW-0812">Transmembrane</keyword>
<dbReference type="InterPro" id="IPR003367">
    <property type="entry name" value="Thrombospondin_3-like_rpt"/>
</dbReference>
<evidence type="ECO:0000313" key="15">
    <source>
        <dbReference type="EMBL" id="RNL58871.1"/>
    </source>
</evidence>
<dbReference type="InterPro" id="IPR006665">
    <property type="entry name" value="OmpA-like"/>
</dbReference>
<dbReference type="CDD" id="cd07185">
    <property type="entry name" value="OmpA_C-like"/>
    <property type="match status" value="1"/>
</dbReference>
<dbReference type="EMBL" id="PQGG01000040">
    <property type="protein sequence ID" value="POP51473.1"/>
    <property type="molecule type" value="Genomic_DNA"/>
</dbReference>
<proteinExistence type="predicted"/>
<gene>
    <name evidence="14" type="ORF">C0068_17735</name>
    <name evidence="15" type="ORF">D0911_17265</name>
</gene>
<comment type="caution">
    <text evidence="14">The sequence shown here is derived from an EMBL/GenBank/DDBJ whole genome shotgun (WGS) entry which is preliminary data.</text>
</comment>
<evidence type="ECO:0000256" key="7">
    <source>
        <dbReference type="ARBA" id="ARBA00023114"/>
    </source>
</evidence>
<reference evidence="15 17" key="2">
    <citation type="submission" date="2018-10" db="EMBL/GenBank/DDBJ databases">
        <title>Draft genome sequence of Zhongshania sp. DSW25-10.</title>
        <authorList>
            <person name="Oh J."/>
        </authorList>
    </citation>
    <scope>NUCLEOTIDE SEQUENCE [LARGE SCALE GENOMIC DNA]</scope>
    <source>
        <strain evidence="15 17">DSW25-10</strain>
    </source>
</reference>
<dbReference type="GO" id="GO:0009279">
    <property type="term" value="C:cell outer membrane"/>
    <property type="evidence" value="ECO:0007669"/>
    <property type="project" value="UniProtKB-SubCell"/>
</dbReference>
<feature type="domain" description="OmpA-like" evidence="13">
    <location>
        <begin position="328"/>
        <end position="445"/>
    </location>
</feature>
<dbReference type="PANTHER" id="PTHR30329:SF21">
    <property type="entry name" value="LIPOPROTEIN YIAD-RELATED"/>
    <property type="match status" value="1"/>
</dbReference>
<evidence type="ECO:0000256" key="2">
    <source>
        <dbReference type="ARBA" id="ARBA00022448"/>
    </source>
</evidence>
<evidence type="ECO:0000256" key="10">
    <source>
        <dbReference type="PROSITE-ProRule" id="PRU00473"/>
    </source>
</evidence>
<keyword evidence="8 10" id="KW-0472">Membrane</keyword>